<comment type="caution">
    <text evidence="2">The sequence shown here is derived from an EMBL/GenBank/DDBJ whole genome shotgun (WGS) entry which is preliminary data.</text>
</comment>
<dbReference type="InterPro" id="IPR000600">
    <property type="entry name" value="ROK"/>
</dbReference>
<sequence length="291" mass="31635">MYLLFDIGGTKTRLAVARDNKDIGEVVVVKTSPHFSQCLHVIEKAARELAGKEHISAVCGGIAGPVNKKEGILVNSPNLPGWIKKPLGAQLTRLFSAPVFIENDAALVGLGEAHYGAGKGYDIVAYITISTGVGGVRIVDGYIDRNAMGFEAGHQIIRCDDGKEKTLEALISGARLKKRYDKDPKDIYDAKVWEQAARLLACGVNNTIVYWSPDIVVLGGSLIRPSAISIERVRKHVGQLLNIFPHPPPLTEARLGDIGGLYGALIYVRQHGKDINKNKKNQSNGHFRKNP</sequence>
<dbReference type="CDD" id="cd23763">
    <property type="entry name" value="ASKHA_ATPase_ROK"/>
    <property type="match status" value="1"/>
</dbReference>
<dbReference type="SUPFAM" id="SSF53067">
    <property type="entry name" value="Actin-like ATPase domain"/>
    <property type="match status" value="1"/>
</dbReference>
<organism evidence="2 3">
    <name type="scientific">Candidatus Ryanbacteria bacterium RIFCSPHIGHO2_01_45_13</name>
    <dbReference type="NCBI Taxonomy" id="1802112"/>
    <lineage>
        <taxon>Bacteria</taxon>
        <taxon>Candidatus Ryaniibacteriota</taxon>
    </lineage>
</organism>
<comment type="similarity">
    <text evidence="1">Belongs to the ROK (NagC/XylR) family.</text>
</comment>
<dbReference type="PANTHER" id="PTHR18964:SF149">
    <property type="entry name" value="BIFUNCTIONAL UDP-N-ACETYLGLUCOSAMINE 2-EPIMERASE_N-ACETYLMANNOSAMINE KINASE"/>
    <property type="match status" value="1"/>
</dbReference>
<evidence type="ECO:0000313" key="2">
    <source>
        <dbReference type="EMBL" id="OGZ43347.1"/>
    </source>
</evidence>
<dbReference type="Gene3D" id="3.30.420.40">
    <property type="match status" value="2"/>
</dbReference>
<evidence type="ECO:0000313" key="3">
    <source>
        <dbReference type="Proteomes" id="UP000176700"/>
    </source>
</evidence>
<proteinExistence type="inferred from homology"/>
<protein>
    <recommendedName>
        <fullName evidence="4">ROK family protein</fullName>
    </recommendedName>
</protein>
<evidence type="ECO:0008006" key="4">
    <source>
        <dbReference type="Google" id="ProtNLM"/>
    </source>
</evidence>
<dbReference type="EMBL" id="MHNI01000008">
    <property type="protein sequence ID" value="OGZ43347.1"/>
    <property type="molecule type" value="Genomic_DNA"/>
</dbReference>
<dbReference type="AlphaFoldDB" id="A0A1G2FZS5"/>
<name>A0A1G2FZS5_9BACT</name>
<dbReference type="Pfam" id="PF00480">
    <property type="entry name" value="ROK"/>
    <property type="match status" value="1"/>
</dbReference>
<accession>A0A1G2FZS5</accession>
<dbReference type="PANTHER" id="PTHR18964">
    <property type="entry name" value="ROK (REPRESSOR, ORF, KINASE) FAMILY"/>
    <property type="match status" value="1"/>
</dbReference>
<reference evidence="2 3" key="1">
    <citation type="journal article" date="2016" name="Nat. Commun.">
        <title>Thousands of microbial genomes shed light on interconnected biogeochemical processes in an aquifer system.</title>
        <authorList>
            <person name="Anantharaman K."/>
            <person name="Brown C.T."/>
            <person name="Hug L.A."/>
            <person name="Sharon I."/>
            <person name="Castelle C.J."/>
            <person name="Probst A.J."/>
            <person name="Thomas B.C."/>
            <person name="Singh A."/>
            <person name="Wilkins M.J."/>
            <person name="Karaoz U."/>
            <person name="Brodie E.L."/>
            <person name="Williams K.H."/>
            <person name="Hubbard S.S."/>
            <person name="Banfield J.F."/>
        </authorList>
    </citation>
    <scope>NUCLEOTIDE SEQUENCE [LARGE SCALE GENOMIC DNA]</scope>
</reference>
<dbReference type="InterPro" id="IPR043129">
    <property type="entry name" value="ATPase_NBD"/>
</dbReference>
<evidence type="ECO:0000256" key="1">
    <source>
        <dbReference type="ARBA" id="ARBA00006479"/>
    </source>
</evidence>
<gene>
    <name evidence="2" type="ORF">A2W41_04480</name>
</gene>
<dbReference type="Proteomes" id="UP000176700">
    <property type="component" value="Unassembled WGS sequence"/>
</dbReference>